<protein>
    <submittedName>
        <fullName evidence="2">Fructokinase/N-acetylglucosamine kinase</fullName>
    </submittedName>
</protein>
<dbReference type="InterPro" id="IPR043129">
    <property type="entry name" value="ATPase_NBD"/>
</dbReference>
<dbReference type="STRING" id="871651.SAMN05421688_3236"/>
<dbReference type="Proteomes" id="UP000198796">
    <property type="component" value="Unassembled WGS sequence"/>
</dbReference>
<accession>A0A1I0YMY2</accession>
<keyword evidence="3" id="KW-1185">Reference proteome</keyword>
<dbReference type="Gene3D" id="3.30.420.40">
    <property type="match status" value="2"/>
</dbReference>
<dbReference type="AlphaFoldDB" id="A0A1I0YMY2"/>
<name>A0A1I0YMY2_9RHOB</name>
<proteinExistence type="inferred from homology"/>
<keyword evidence="2" id="KW-0808">Transferase</keyword>
<evidence type="ECO:0000313" key="3">
    <source>
        <dbReference type="Proteomes" id="UP000198796"/>
    </source>
</evidence>
<dbReference type="PANTHER" id="PTHR18964:SF149">
    <property type="entry name" value="BIFUNCTIONAL UDP-N-ACETYLGLUCOSAMINE 2-EPIMERASE_N-ACETYLMANNOSAMINE KINASE"/>
    <property type="match status" value="1"/>
</dbReference>
<evidence type="ECO:0000313" key="2">
    <source>
        <dbReference type="EMBL" id="SFB14765.1"/>
    </source>
</evidence>
<evidence type="ECO:0000256" key="1">
    <source>
        <dbReference type="ARBA" id="ARBA00006479"/>
    </source>
</evidence>
<gene>
    <name evidence="2" type="ORF">SAMN05421688_3236</name>
</gene>
<dbReference type="PANTHER" id="PTHR18964">
    <property type="entry name" value="ROK (REPRESSOR, ORF, KINASE) FAMILY"/>
    <property type="match status" value="1"/>
</dbReference>
<dbReference type="Pfam" id="PF00480">
    <property type="entry name" value="ROK"/>
    <property type="match status" value="1"/>
</dbReference>
<dbReference type="SUPFAM" id="SSF53067">
    <property type="entry name" value="Actin-like ATPase domain"/>
    <property type="match status" value="1"/>
</dbReference>
<dbReference type="RefSeq" id="WP_092066779.1">
    <property type="nucleotide sequence ID" value="NZ_FOJU01000006.1"/>
</dbReference>
<organism evidence="2 3">
    <name type="scientific">Poseidonocella pacifica</name>
    <dbReference type="NCBI Taxonomy" id="871651"/>
    <lineage>
        <taxon>Bacteria</taxon>
        <taxon>Pseudomonadati</taxon>
        <taxon>Pseudomonadota</taxon>
        <taxon>Alphaproteobacteria</taxon>
        <taxon>Rhodobacterales</taxon>
        <taxon>Roseobacteraceae</taxon>
        <taxon>Poseidonocella</taxon>
    </lineage>
</organism>
<dbReference type="OrthoDB" id="9810372at2"/>
<dbReference type="EMBL" id="FOJU01000006">
    <property type="protein sequence ID" value="SFB14765.1"/>
    <property type="molecule type" value="Genomic_DNA"/>
</dbReference>
<comment type="similarity">
    <text evidence="1">Belongs to the ROK (NagC/XylR) family.</text>
</comment>
<dbReference type="InterPro" id="IPR000600">
    <property type="entry name" value="ROK"/>
</dbReference>
<reference evidence="2 3" key="1">
    <citation type="submission" date="2016-10" db="EMBL/GenBank/DDBJ databases">
        <authorList>
            <person name="de Groot N.N."/>
        </authorList>
    </citation>
    <scope>NUCLEOTIDE SEQUENCE [LARGE SCALE GENOMIC DNA]</scope>
    <source>
        <strain evidence="2 3">DSM 29316</strain>
    </source>
</reference>
<sequence length="294" mass="29673">MSALHHIASGIDLGGTKIALRHFGRDLALVGGETIATPKDYRGLVDALAYLGSLAGDLPLGVSAAGQLHPATEVTLTANLCATGKPIKRDLTCALGRPVTWLNDAQAFALSEARCGAGRGATSITGLVIGTGLGAAHVVGGHPLARSTGLGGEVGHAALPADIVGKYGLPVLDCSCGRRGCIETYVSGAGLSRLDRAMTGGARAAEMISAERGPVWGVFCALLAEVLWSVQVSVDPEVFVIGGGVSRAPELLADVEKSRRSLPGFDLPLLRLAEGGAESGARGAALAALEADGA</sequence>
<dbReference type="GO" id="GO:0016301">
    <property type="term" value="F:kinase activity"/>
    <property type="evidence" value="ECO:0007669"/>
    <property type="project" value="UniProtKB-KW"/>
</dbReference>
<keyword evidence="2" id="KW-0418">Kinase</keyword>